<gene>
    <name evidence="1" type="ORF">DSO57_1029441</name>
</gene>
<proteinExistence type="predicted"/>
<reference evidence="1" key="1">
    <citation type="submission" date="2022-04" db="EMBL/GenBank/DDBJ databases">
        <title>Genome of the entomopathogenic fungus Entomophthora muscae.</title>
        <authorList>
            <person name="Elya C."/>
            <person name="Lovett B.R."/>
            <person name="Lee E."/>
            <person name="Macias A.M."/>
            <person name="Hajek A.E."/>
            <person name="De Bivort B.L."/>
            <person name="Kasson M.T."/>
            <person name="De Fine Licht H.H."/>
            <person name="Stajich J.E."/>
        </authorList>
    </citation>
    <scope>NUCLEOTIDE SEQUENCE</scope>
    <source>
        <strain evidence="1">Berkeley</strain>
    </source>
</reference>
<keyword evidence="2" id="KW-1185">Reference proteome</keyword>
<accession>A0ACC2RS65</accession>
<dbReference type="EMBL" id="QTSX02006584">
    <property type="protein sequence ID" value="KAJ9052901.1"/>
    <property type="molecule type" value="Genomic_DNA"/>
</dbReference>
<organism evidence="1 2">
    <name type="scientific">Entomophthora muscae</name>
    <dbReference type="NCBI Taxonomy" id="34485"/>
    <lineage>
        <taxon>Eukaryota</taxon>
        <taxon>Fungi</taxon>
        <taxon>Fungi incertae sedis</taxon>
        <taxon>Zoopagomycota</taxon>
        <taxon>Entomophthoromycotina</taxon>
        <taxon>Entomophthoromycetes</taxon>
        <taxon>Entomophthorales</taxon>
        <taxon>Entomophthoraceae</taxon>
        <taxon>Entomophthora</taxon>
    </lineage>
</organism>
<evidence type="ECO:0000313" key="1">
    <source>
        <dbReference type="EMBL" id="KAJ9052901.1"/>
    </source>
</evidence>
<protein>
    <submittedName>
        <fullName evidence="1">Uncharacterized protein</fullName>
    </submittedName>
</protein>
<evidence type="ECO:0000313" key="2">
    <source>
        <dbReference type="Proteomes" id="UP001165960"/>
    </source>
</evidence>
<name>A0ACC2RS65_9FUNG</name>
<comment type="caution">
    <text evidence="1">The sequence shown here is derived from an EMBL/GenBank/DDBJ whole genome shotgun (WGS) entry which is preliminary data.</text>
</comment>
<sequence length="599" mass="67367">MSIPVGESHLDWAIRLKDAGAEELLEIPKIYLYGRWKEMLCFIDGVTRLELGDSGILDLCPLEFRVISDGSDKVWSCSISLVSCYDAEGNARKEPIVKPFSNETTDIQIASYALFRAQHTILNPIRSKTNLDGFGRIKRRNELGYSFDSVCVTIVGASSAIHFTALPVTSKKLNPGAPLKLINHCASLLANDNTLKIAVLPYPANESSLNLLTLFSDGQEGILGVFIDRNDHPKPYFDSGLFDAFKHMTPYNPSKSNNRQLARIIDLIVEDFQELCSSSLPAIRKTVIHKLRELDEEACTLPKMVSSNHRKEVLKLLLSFSEALDLINEMQAEMIEHRLSSLQTSFDLTSDEEDIFAENFTDMVAALFNPTQTDYNLNKEIQLLSKEGPISLPSSENSEAIVSKATEKLQQRWSYESVIMVNLIKEDIGLKIEQAAHRVLEEFSELSNKARIKSRELLNRCTQQKIKKVPAMLKEANYLLAYDKEFLAHQEGCIKDHLAELIITPQQHVIANLLCQSVVRYEASKTHFCCCIHKAVSDITHNFSDAIMNYLIDNIGVLKTDDEGLARLLAESPDVTDRRSKINSKLAALDKIMDHCLEF</sequence>
<dbReference type="Proteomes" id="UP001165960">
    <property type="component" value="Unassembled WGS sequence"/>
</dbReference>